<dbReference type="PANTHER" id="PTHR42812:SF5">
    <property type="entry name" value="ENDO-ARABINASE"/>
    <property type="match status" value="1"/>
</dbReference>
<dbReference type="Gene3D" id="2.115.10.20">
    <property type="entry name" value="Glycosyl hydrolase domain, family 43"/>
    <property type="match status" value="1"/>
</dbReference>
<dbReference type="InterPro" id="IPR051795">
    <property type="entry name" value="Glycosyl_Hydrlase_43"/>
</dbReference>
<proteinExistence type="inferred from homology"/>
<dbReference type="InterPro" id="IPR023296">
    <property type="entry name" value="Glyco_hydro_beta-prop_sf"/>
</dbReference>
<dbReference type="CDD" id="cd08999">
    <property type="entry name" value="GH43_ABN-like"/>
    <property type="match status" value="1"/>
</dbReference>
<evidence type="ECO:0000313" key="6">
    <source>
        <dbReference type="EMBL" id="MCH8617258.1"/>
    </source>
</evidence>
<keyword evidence="5" id="KW-0732">Signal</keyword>
<gene>
    <name evidence="6" type="ORF">LZ016_14265</name>
</gene>
<evidence type="ECO:0000256" key="4">
    <source>
        <dbReference type="RuleBase" id="RU361187"/>
    </source>
</evidence>
<protein>
    <submittedName>
        <fullName evidence="6">Glycoside hydrolase family 43 protein</fullName>
    </submittedName>
</protein>
<organism evidence="6 7">
    <name type="scientific">Sphingomonas telluris</name>
    <dbReference type="NCBI Taxonomy" id="2907998"/>
    <lineage>
        <taxon>Bacteria</taxon>
        <taxon>Pseudomonadati</taxon>
        <taxon>Pseudomonadota</taxon>
        <taxon>Alphaproteobacteria</taxon>
        <taxon>Sphingomonadales</taxon>
        <taxon>Sphingomonadaceae</taxon>
        <taxon>Sphingomonas</taxon>
    </lineage>
</organism>
<dbReference type="RefSeq" id="WP_241448122.1">
    <property type="nucleotide sequence ID" value="NZ_JAKZHW010000002.1"/>
</dbReference>
<dbReference type="GO" id="GO:0016787">
    <property type="term" value="F:hydrolase activity"/>
    <property type="evidence" value="ECO:0007669"/>
    <property type="project" value="UniProtKB-KW"/>
</dbReference>
<evidence type="ECO:0000256" key="2">
    <source>
        <dbReference type="ARBA" id="ARBA00022801"/>
    </source>
</evidence>
<dbReference type="EMBL" id="JAKZHW010000002">
    <property type="protein sequence ID" value="MCH8617258.1"/>
    <property type="molecule type" value="Genomic_DNA"/>
</dbReference>
<evidence type="ECO:0000256" key="1">
    <source>
        <dbReference type="ARBA" id="ARBA00009865"/>
    </source>
</evidence>
<keyword evidence="7" id="KW-1185">Reference proteome</keyword>
<sequence>MPVNRIFAVAAALLTAAWTVPAGADPSFVPVYEDNFPDPFITFHNGEFIAYSTNDGPNLPMLTSSDLVHWKRVAAADGRRIDAMPKMAPWAKPDRTWAPEVMKSGDKWLLYYTAASAKKSMQCIGVAVASDPKGPFVDNSAEPLVCQTDEGGSIDPNPFRDADGKLYLYYKSDGNAVGKHSFIWGQRLSDDGLKLVGDAVPLLTDDQKWEWKLVEAPSMVKSPTGYQMFYSAAYYGWDYPGERLSNYATGYASCSGPLGPCKDAPENPLLHSFNDRDAGCLSGPGHPAVFQAGKQHFLAFHAWAATSGCRPLDPERYLYIAPLFWKDGKPTLGPSLRERKAQERG</sequence>
<evidence type="ECO:0000256" key="5">
    <source>
        <dbReference type="SAM" id="SignalP"/>
    </source>
</evidence>
<comment type="similarity">
    <text evidence="1 4">Belongs to the glycosyl hydrolase 43 family.</text>
</comment>
<dbReference type="PANTHER" id="PTHR42812">
    <property type="entry name" value="BETA-XYLOSIDASE"/>
    <property type="match status" value="1"/>
</dbReference>
<feature type="signal peptide" evidence="5">
    <location>
        <begin position="1"/>
        <end position="24"/>
    </location>
</feature>
<dbReference type="SUPFAM" id="SSF75005">
    <property type="entry name" value="Arabinanase/levansucrase/invertase"/>
    <property type="match status" value="1"/>
</dbReference>
<name>A0ABS9VQM4_9SPHN</name>
<dbReference type="InterPro" id="IPR006710">
    <property type="entry name" value="Glyco_hydro_43"/>
</dbReference>
<comment type="caution">
    <text evidence="6">The sequence shown here is derived from an EMBL/GenBank/DDBJ whole genome shotgun (WGS) entry which is preliminary data.</text>
</comment>
<dbReference type="Pfam" id="PF04616">
    <property type="entry name" value="Glyco_hydro_43"/>
    <property type="match status" value="1"/>
</dbReference>
<keyword evidence="3 4" id="KW-0326">Glycosidase</keyword>
<feature type="chain" id="PRO_5047292747" evidence="5">
    <location>
        <begin position="25"/>
        <end position="345"/>
    </location>
</feature>
<accession>A0ABS9VQM4</accession>
<evidence type="ECO:0000313" key="7">
    <source>
        <dbReference type="Proteomes" id="UP001203058"/>
    </source>
</evidence>
<evidence type="ECO:0000256" key="3">
    <source>
        <dbReference type="ARBA" id="ARBA00023295"/>
    </source>
</evidence>
<keyword evidence="2 4" id="KW-0378">Hydrolase</keyword>
<dbReference type="Proteomes" id="UP001203058">
    <property type="component" value="Unassembled WGS sequence"/>
</dbReference>
<reference evidence="6 7" key="1">
    <citation type="submission" date="2022-03" db="EMBL/GenBank/DDBJ databases">
        <authorList>
            <person name="Jo J.-H."/>
            <person name="Im W.-T."/>
        </authorList>
    </citation>
    <scope>NUCLEOTIDE SEQUENCE [LARGE SCALE GENOMIC DNA]</scope>
    <source>
        <strain evidence="6 7">SM33</strain>
    </source>
</reference>